<dbReference type="PROSITE" id="PS50975">
    <property type="entry name" value="ATP_GRASP"/>
    <property type="match status" value="1"/>
</dbReference>
<proteinExistence type="predicted"/>
<accession>A0A6J4KFA1</accession>
<dbReference type="AlphaFoldDB" id="A0A6J4KFA1"/>
<sequence length="404" mass="44078">MTATGSAEGVPADHQPRAAVSGLVDAVVLGSGVNLIEVVRALSIAGVRSGVVPGPAEPARLSRHVTTVAVRDWADPQLGGEDEFVEKLVRYGLRQSAKPPLLFTSDEALLLVSAHRQRLAEAFRFVIARHTLVINCADKGQFAGLAARLGLPVPATLVLAPGTDWRVPDVAGVGFPLVLKPERRDRAWHSGLGIRGKALHLETPEELAAVWPALRELGQTILLQRAVPGGEDRMESYHVYVDELGQVVGEFTGRKIRTLPTQYGHTTALVVDDAEDVRRCGQQLVAALGLVGVAKFDFKRDDDGRLHLLEVNPRFQLWHHPGARAGANIPDLVHADLTGRPRPPSAPRLRTVHWCHPDDWFAGRRQGLGRVAWARWALRCPAKAFWAWDDPLPLVAAGVKRARR</sequence>
<keyword evidence="1" id="KW-0067">ATP-binding</keyword>
<dbReference type="Pfam" id="PF15632">
    <property type="entry name" value="ATPgrasp_Ter"/>
    <property type="match status" value="1"/>
</dbReference>
<dbReference type="GO" id="GO:0005524">
    <property type="term" value="F:ATP binding"/>
    <property type="evidence" value="ECO:0007669"/>
    <property type="project" value="UniProtKB-UniRule"/>
</dbReference>
<dbReference type="EMBL" id="CADCTS010000227">
    <property type="protein sequence ID" value="CAA9304155.1"/>
    <property type="molecule type" value="Genomic_DNA"/>
</dbReference>
<keyword evidence="1" id="KW-0547">Nucleotide-binding</keyword>
<gene>
    <name evidence="3" type="ORF">AVDCRST_MAG48-1571</name>
</gene>
<evidence type="ECO:0000259" key="2">
    <source>
        <dbReference type="PROSITE" id="PS50975"/>
    </source>
</evidence>
<organism evidence="3">
    <name type="scientific">uncultured Friedmanniella sp</name>
    <dbReference type="NCBI Taxonomy" id="335381"/>
    <lineage>
        <taxon>Bacteria</taxon>
        <taxon>Bacillati</taxon>
        <taxon>Actinomycetota</taxon>
        <taxon>Actinomycetes</taxon>
        <taxon>Propionibacteriales</taxon>
        <taxon>Nocardioidaceae</taxon>
        <taxon>Friedmanniella</taxon>
        <taxon>environmental samples</taxon>
    </lineage>
</organism>
<reference evidence="3" key="1">
    <citation type="submission" date="2020-02" db="EMBL/GenBank/DDBJ databases">
        <authorList>
            <person name="Meier V. D."/>
        </authorList>
    </citation>
    <scope>NUCLEOTIDE SEQUENCE</scope>
    <source>
        <strain evidence="3">AVDCRST_MAG48</strain>
    </source>
</reference>
<evidence type="ECO:0000256" key="1">
    <source>
        <dbReference type="PROSITE-ProRule" id="PRU00409"/>
    </source>
</evidence>
<evidence type="ECO:0000313" key="3">
    <source>
        <dbReference type="EMBL" id="CAA9304155.1"/>
    </source>
</evidence>
<dbReference type="Gene3D" id="3.30.470.20">
    <property type="entry name" value="ATP-grasp fold, B domain"/>
    <property type="match status" value="1"/>
</dbReference>
<dbReference type="GO" id="GO:0046872">
    <property type="term" value="F:metal ion binding"/>
    <property type="evidence" value="ECO:0007669"/>
    <property type="project" value="InterPro"/>
</dbReference>
<dbReference type="InterPro" id="IPR011761">
    <property type="entry name" value="ATP-grasp"/>
</dbReference>
<name>A0A6J4KFA1_9ACTN</name>
<dbReference type="SUPFAM" id="SSF56059">
    <property type="entry name" value="Glutathione synthetase ATP-binding domain-like"/>
    <property type="match status" value="1"/>
</dbReference>
<feature type="domain" description="ATP-grasp" evidence="2">
    <location>
        <begin position="143"/>
        <end position="338"/>
    </location>
</feature>
<protein>
    <recommendedName>
        <fullName evidence="2">ATP-grasp domain-containing protein</fullName>
    </recommendedName>
</protein>